<dbReference type="WBParaSite" id="Hba_16376">
    <property type="protein sequence ID" value="Hba_16376"/>
    <property type="gene ID" value="Hba_16376"/>
</dbReference>
<evidence type="ECO:0000313" key="1">
    <source>
        <dbReference type="Proteomes" id="UP000095283"/>
    </source>
</evidence>
<dbReference type="Proteomes" id="UP000095283">
    <property type="component" value="Unplaced"/>
</dbReference>
<evidence type="ECO:0000313" key="2">
    <source>
        <dbReference type="WBParaSite" id="Hba_16376"/>
    </source>
</evidence>
<accession>A0A1I7XF67</accession>
<organism evidence="1 2">
    <name type="scientific">Heterorhabditis bacteriophora</name>
    <name type="common">Entomopathogenic nematode worm</name>
    <dbReference type="NCBI Taxonomy" id="37862"/>
    <lineage>
        <taxon>Eukaryota</taxon>
        <taxon>Metazoa</taxon>
        <taxon>Ecdysozoa</taxon>
        <taxon>Nematoda</taxon>
        <taxon>Chromadorea</taxon>
        <taxon>Rhabditida</taxon>
        <taxon>Rhabditina</taxon>
        <taxon>Rhabditomorpha</taxon>
        <taxon>Strongyloidea</taxon>
        <taxon>Heterorhabditidae</taxon>
        <taxon>Heterorhabditis</taxon>
    </lineage>
</organism>
<dbReference type="AlphaFoldDB" id="A0A1I7XF67"/>
<name>A0A1I7XF67_HETBA</name>
<reference evidence="2" key="1">
    <citation type="submission" date="2016-11" db="UniProtKB">
        <authorList>
            <consortium name="WormBaseParasite"/>
        </authorList>
    </citation>
    <scope>IDENTIFICATION</scope>
</reference>
<proteinExistence type="predicted"/>
<sequence length="29" mass="3359">MFLSCKDYISSILMTTTIWARIYEGTSQV</sequence>
<protein>
    <submittedName>
        <fullName evidence="2">Uncharacterized protein</fullName>
    </submittedName>
</protein>
<keyword evidence="1" id="KW-1185">Reference proteome</keyword>